<dbReference type="InterPro" id="IPR017927">
    <property type="entry name" value="FAD-bd_FR_type"/>
</dbReference>
<dbReference type="InterPro" id="IPR039374">
    <property type="entry name" value="SIP_fam"/>
</dbReference>
<feature type="domain" description="FAD-binding FR-type" evidence="1">
    <location>
        <begin position="14"/>
        <end position="147"/>
    </location>
</feature>
<evidence type="ECO:0000313" key="2">
    <source>
        <dbReference type="EMBL" id="MBE1487965.1"/>
    </source>
</evidence>
<accession>A0A927QXE7</accession>
<dbReference type="GO" id="GO:0016491">
    <property type="term" value="F:oxidoreductase activity"/>
    <property type="evidence" value="ECO:0007669"/>
    <property type="project" value="InterPro"/>
</dbReference>
<dbReference type="InterPro" id="IPR017938">
    <property type="entry name" value="Riboflavin_synthase-like_b-brl"/>
</dbReference>
<name>A0A927QXE7_9ACTN</name>
<dbReference type="EMBL" id="JADBEB010000001">
    <property type="protein sequence ID" value="MBE1487965.1"/>
    <property type="molecule type" value="Genomic_DNA"/>
</dbReference>
<dbReference type="Pfam" id="PF08021">
    <property type="entry name" value="FAD_binding_9"/>
    <property type="match status" value="1"/>
</dbReference>
<keyword evidence="3" id="KW-1185">Reference proteome</keyword>
<dbReference type="PANTHER" id="PTHR30157">
    <property type="entry name" value="FERRIC REDUCTASE, NADPH-DEPENDENT"/>
    <property type="match status" value="1"/>
</dbReference>
<comment type="caution">
    <text evidence="2">The sequence shown here is derived from an EMBL/GenBank/DDBJ whole genome shotgun (WGS) entry which is preliminary data.</text>
</comment>
<dbReference type="AlphaFoldDB" id="A0A927QXE7"/>
<evidence type="ECO:0000313" key="3">
    <source>
        <dbReference type="Proteomes" id="UP000649753"/>
    </source>
</evidence>
<dbReference type="Gene3D" id="2.40.30.10">
    <property type="entry name" value="Translation factors"/>
    <property type="match status" value="1"/>
</dbReference>
<dbReference type="CDD" id="cd06193">
    <property type="entry name" value="siderophore_interacting"/>
    <property type="match status" value="1"/>
</dbReference>
<dbReference type="Gene3D" id="3.40.50.80">
    <property type="entry name" value="Nucleotide-binding domain of ferredoxin-NADP reductase (FNR) module"/>
    <property type="match status" value="1"/>
</dbReference>
<dbReference type="PANTHER" id="PTHR30157:SF0">
    <property type="entry name" value="NADPH-DEPENDENT FERRIC-CHELATE REDUCTASE"/>
    <property type="match status" value="1"/>
</dbReference>
<dbReference type="InterPro" id="IPR007037">
    <property type="entry name" value="SIP_rossman_dom"/>
</dbReference>
<dbReference type="InterPro" id="IPR039261">
    <property type="entry name" value="FNR_nucleotide-bd"/>
</dbReference>
<protein>
    <submittedName>
        <fullName evidence="2">NADPH-dependent ferric siderophore reductase</fullName>
    </submittedName>
</protein>
<dbReference type="Proteomes" id="UP000649753">
    <property type="component" value="Unassembled WGS sequence"/>
</dbReference>
<organism evidence="2 3">
    <name type="scientific">Plantactinospora soyae</name>
    <dbReference type="NCBI Taxonomy" id="1544732"/>
    <lineage>
        <taxon>Bacteria</taxon>
        <taxon>Bacillati</taxon>
        <taxon>Actinomycetota</taxon>
        <taxon>Actinomycetes</taxon>
        <taxon>Micromonosporales</taxon>
        <taxon>Micromonosporaceae</taxon>
        <taxon>Plantactinospora</taxon>
    </lineage>
</organism>
<dbReference type="PROSITE" id="PS51384">
    <property type="entry name" value="FAD_FR"/>
    <property type="match status" value="1"/>
</dbReference>
<proteinExistence type="predicted"/>
<evidence type="ECO:0000259" key="1">
    <source>
        <dbReference type="PROSITE" id="PS51384"/>
    </source>
</evidence>
<gene>
    <name evidence="2" type="ORF">H4W31_003603</name>
</gene>
<reference evidence="2" key="1">
    <citation type="submission" date="2020-10" db="EMBL/GenBank/DDBJ databases">
        <title>Sequencing the genomes of 1000 actinobacteria strains.</title>
        <authorList>
            <person name="Klenk H.-P."/>
        </authorList>
    </citation>
    <scope>NUCLEOTIDE SEQUENCE</scope>
    <source>
        <strain evidence="2">DSM 46832</strain>
    </source>
</reference>
<sequence length="313" mass="34237">MTEVSTATPLVAPWRLFSAEVAGLRRLSPSFLRVTFTGTDLDTFADPGYDQRIKLVFPIPVHGFRHLPTDSDWYARWRALPTKLRNPFRTYTVRAVRRHTREVDVDIVLHTDGGAYGNHGPAARWAASAQLGDQVVIMGPDDGYRGDHGGREFQPALTTRTLLLAGDETAVPAIAGIVERLPTDSRGEVLLEVPHPGDVLDLPAPPMVTVTWLPRSGAPHGSLLVPAVRAAAERLIPVERLAPADTSDTAVDPDEELWEVPVGLSGGGHYAWLAGESGVIRTLRRHLVSERGLDRESVAFMGYWRLGRADDDA</sequence>
<dbReference type="InterPro" id="IPR013113">
    <property type="entry name" value="SIP_FAD-bd"/>
</dbReference>
<dbReference type="SUPFAM" id="SSF63380">
    <property type="entry name" value="Riboflavin synthase domain-like"/>
    <property type="match status" value="1"/>
</dbReference>
<dbReference type="Pfam" id="PF04954">
    <property type="entry name" value="SIP"/>
    <property type="match status" value="1"/>
</dbReference>
<dbReference type="RefSeq" id="WP_192767720.1">
    <property type="nucleotide sequence ID" value="NZ_JADBEB010000001.1"/>
</dbReference>